<dbReference type="InterPro" id="IPR052639">
    <property type="entry name" value="TRAIP_ubiq-protein_ligase"/>
</dbReference>
<keyword evidence="1 3" id="KW-0863">Zinc-finger</keyword>
<feature type="domain" description="RING-type" evidence="5">
    <location>
        <begin position="8"/>
        <end position="48"/>
    </location>
</feature>
<dbReference type="WBParaSite" id="SMUV_0000374201-mRNA-1">
    <property type="protein sequence ID" value="SMUV_0000374201-mRNA-1"/>
    <property type="gene ID" value="SMUV_0000374201"/>
</dbReference>
<keyword evidence="6" id="KW-1185">Reference proteome</keyword>
<evidence type="ECO:0000256" key="2">
    <source>
        <dbReference type="ARBA" id="ARBA00022833"/>
    </source>
</evidence>
<dbReference type="STRING" id="451379.A0A0N5AH98"/>
<dbReference type="Proteomes" id="UP000046393">
    <property type="component" value="Unplaced"/>
</dbReference>
<dbReference type="SMART" id="SM00184">
    <property type="entry name" value="RING"/>
    <property type="match status" value="1"/>
</dbReference>
<dbReference type="PROSITE" id="PS50089">
    <property type="entry name" value="ZF_RING_2"/>
    <property type="match status" value="1"/>
</dbReference>
<dbReference type="AlphaFoldDB" id="A0A0N5AH98"/>
<evidence type="ECO:0000256" key="3">
    <source>
        <dbReference type="PROSITE-ProRule" id="PRU00175"/>
    </source>
</evidence>
<dbReference type="PANTHER" id="PTHR46569:SF1">
    <property type="entry name" value="E3 UBIQUITIN-PROTEIN LIGASE RFWD3-RELATED"/>
    <property type="match status" value="1"/>
</dbReference>
<feature type="coiled-coil region" evidence="4">
    <location>
        <begin position="78"/>
        <end position="105"/>
    </location>
</feature>
<dbReference type="InterPro" id="IPR001841">
    <property type="entry name" value="Znf_RING"/>
</dbReference>
<dbReference type="PANTHER" id="PTHR46569">
    <property type="entry name" value="E3 UBIQUITIN-PROTEIN LIGASE TRAIP"/>
    <property type="match status" value="1"/>
</dbReference>
<organism evidence="6 7">
    <name type="scientific">Syphacia muris</name>
    <dbReference type="NCBI Taxonomy" id="451379"/>
    <lineage>
        <taxon>Eukaryota</taxon>
        <taxon>Metazoa</taxon>
        <taxon>Ecdysozoa</taxon>
        <taxon>Nematoda</taxon>
        <taxon>Chromadorea</taxon>
        <taxon>Rhabditida</taxon>
        <taxon>Spirurina</taxon>
        <taxon>Oxyuridomorpha</taxon>
        <taxon>Oxyuroidea</taxon>
        <taxon>Oxyuridae</taxon>
        <taxon>Syphacia</taxon>
    </lineage>
</organism>
<evidence type="ECO:0000313" key="6">
    <source>
        <dbReference type="Proteomes" id="UP000046393"/>
    </source>
</evidence>
<reference evidence="7" key="1">
    <citation type="submission" date="2017-02" db="UniProtKB">
        <authorList>
            <consortium name="WormBaseParasite"/>
        </authorList>
    </citation>
    <scope>IDENTIFICATION</scope>
</reference>
<evidence type="ECO:0000256" key="4">
    <source>
        <dbReference type="SAM" id="Coils"/>
    </source>
</evidence>
<keyword evidence="4" id="KW-0175">Coiled coil</keyword>
<evidence type="ECO:0000313" key="7">
    <source>
        <dbReference type="WBParaSite" id="SMUV_0000374201-mRNA-1"/>
    </source>
</evidence>
<keyword evidence="2" id="KW-0862">Zinc</keyword>
<dbReference type="GO" id="GO:0008270">
    <property type="term" value="F:zinc ion binding"/>
    <property type="evidence" value="ECO:0007669"/>
    <property type="project" value="UniProtKB-KW"/>
</dbReference>
<feature type="coiled-coil region" evidence="4">
    <location>
        <begin position="137"/>
        <end position="167"/>
    </location>
</feature>
<dbReference type="SUPFAM" id="SSF57850">
    <property type="entry name" value="RING/U-box"/>
    <property type="match status" value="1"/>
</dbReference>
<proteinExistence type="predicted"/>
<evidence type="ECO:0000259" key="5">
    <source>
        <dbReference type="PROSITE" id="PS50089"/>
    </source>
</evidence>
<dbReference type="Gene3D" id="3.30.40.10">
    <property type="entry name" value="Zinc/RING finger domain, C3HC4 (zinc finger)"/>
    <property type="match status" value="1"/>
</dbReference>
<dbReference type="GO" id="GO:0090734">
    <property type="term" value="C:site of DNA damage"/>
    <property type="evidence" value="ECO:0007669"/>
    <property type="project" value="TreeGrafter"/>
</dbReference>
<keyword evidence="1 3" id="KW-0479">Metal-binding</keyword>
<feature type="coiled-coil region" evidence="4">
    <location>
        <begin position="192"/>
        <end position="226"/>
    </location>
</feature>
<dbReference type="Pfam" id="PF13639">
    <property type="entry name" value="zf-RING_2"/>
    <property type="match status" value="1"/>
</dbReference>
<evidence type="ECO:0000256" key="1">
    <source>
        <dbReference type="ARBA" id="ARBA00022771"/>
    </source>
</evidence>
<dbReference type="GO" id="GO:0031297">
    <property type="term" value="P:replication fork processing"/>
    <property type="evidence" value="ECO:0007669"/>
    <property type="project" value="TreeGrafter"/>
</dbReference>
<name>A0A0N5AH98_9BILA</name>
<protein>
    <submittedName>
        <fullName evidence="7">RING-type domain-containing protein</fullName>
    </submittedName>
</protein>
<dbReference type="GO" id="GO:0005634">
    <property type="term" value="C:nucleus"/>
    <property type="evidence" value="ECO:0007669"/>
    <property type="project" value="TreeGrafter"/>
</dbReference>
<dbReference type="InterPro" id="IPR013083">
    <property type="entry name" value="Znf_RING/FYVE/PHD"/>
</dbReference>
<accession>A0A0N5AH98</accession>
<sequence>MPRLSGRCPICLGEFIQEEISALRCGHTFHYLCISQWLKTSKTCPECRSVATEHNIIRQLFFSSGDITQSVDDFSSSEEAACRRVAELKQELAAEQRAHSKTVEKLRKVEKQRDSAEASCLLQKKKVKNLTTQVARMQQLELMLADQQELERKLERYRARLRATKFNDFGAGDAKIDKFLDSNCDPDIQKFLDLMKKQYESVKRRLHDMEAQMEATQRSNLELRMKLDKHKRLNVAFKEELSGLSADNSHVLINPRLSEVIACSPRSPRRSFGFDLSDEDDVFSKSLMQSALRTSSRPVLRPVVKQDHTKEHSLSPLLENDSFAGPSFSDLLTCLPSSTEKETDVEMSSDDSCKWEVKFVKPIPSVTRYLPKEKKKVKSGKKLCNSGYRNKGVSPLLMSKTARNRRDTHRTRVADFFTTSSSTNVETELDESVIFLD</sequence>
<dbReference type="GO" id="GO:0016567">
    <property type="term" value="P:protein ubiquitination"/>
    <property type="evidence" value="ECO:0007669"/>
    <property type="project" value="TreeGrafter"/>
</dbReference>
<dbReference type="GO" id="GO:0061630">
    <property type="term" value="F:ubiquitin protein ligase activity"/>
    <property type="evidence" value="ECO:0007669"/>
    <property type="project" value="TreeGrafter"/>
</dbReference>